<reference evidence="1 2" key="1">
    <citation type="submission" date="2021-01" db="EMBL/GenBank/DDBJ databases">
        <title>Genomic Encyclopedia of Type Strains, Phase IV (KMG-IV): sequencing the most valuable type-strain genomes for metagenomic binning, comparative biology and taxonomic classification.</title>
        <authorList>
            <person name="Goeker M."/>
        </authorList>
    </citation>
    <scope>NUCLEOTIDE SEQUENCE [LARGE SCALE GENOMIC DNA]</scope>
    <source>
        <strain evidence="1 2">DSM 25540</strain>
    </source>
</reference>
<protein>
    <submittedName>
        <fullName evidence="1">Uncharacterized protein</fullName>
    </submittedName>
</protein>
<evidence type="ECO:0000313" key="2">
    <source>
        <dbReference type="Proteomes" id="UP000741863"/>
    </source>
</evidence>
<comment type="caution">
    <text evidence="1">The sequence shown here is derived from an EMBL/GenBank/DDBJ whole genome shotgun (WGS) entry which is preliminary data.</text>
</comment>
<name>A0ABS2PFK7_9BACL</name>
<dbReference type="EMBL" id="JAFBEC010000008">
    <property type="protein sequence ID" value="MBM7633850.1"/>
    <property type="molecule type" value="Genomic_DNA"/>
</dbReference>
<sequence>MKTMTKSEQLEWQRKVIREEIDQEEVNKRARELAGRV</sequence>
<organism evidence="1 2">
    <name type="scientific">Geomicrobium sediminis</name>
    <dbReference type="NCBI Taxonomy" id="1347788"/>
    <lineage>
        <taxon>Bacteria</taxon>
        <taxon>Bacillati</taxon>
        <taxon>Bacillota</taxon>
        <taxon>Bacilli</taxon>
        <taxon>Bacillales</taxon>
        <taxon>Geomicrobium</taxon>
    </lineage>
</organism>
<dbReference type="Proteomes" id="UP000741863">
    <property type="component" value="Unassembled WGS sequence"/>
</dbReference>
<evidence type="ECO:0000313" key="1">
    <source>
        <dbReference type="EMBL" id="MBM7633850.1"/>
    </source>
</evidence>
<gene>
    <name evidence="1" type="ORF">JOD17_002946</name>
</gene>
<keyword evidence="2" id="KW-1185">Reference proteome</keyword>
<accession>A0ABS2PFK7</accession>
<proteinExistence type="predicted"/>